<sequence length="769" mass="84270">MLCAHALRGTGGHPTSDPPYISCNSLIAIVSMLEQGCNLLNLGDVSALNDVITDYFTSRGEGSMMKLLKRSPMTGPSVPILLLLSFSSESMAAHRTTCRKVVKFGTLVEDSPNIDHSKNNLTCTVSLHAECGKSVTTELLVDTGSAVSILPEHLYRQHFSNTSLTVPNVHLALFYVVPGGTPLLGMDLFTALHLDIRDGSVASSAENGEVAVNLTEPLDLAAGFVHKVKVHSDVPPVQQKLCRLPFAVKDAVSQELKRLESEGIIEKVDSSPWVSSLLVIQKKSGGIRLCVDLREPKKAVIIDSHPLPHIEEVFTELCGASMFSTIDLQNVYHQVTLHQDSRDLTAFVTHDGLYRFTLVPYGLASAPSAFERMMSQDDVLAVQDGLHPNPDHVLAIQQSPPPHDAQSLHSFLRIAGWYSKFIPNYATLVEPLRALLRKSTGFCWTDEAQEYFNRLKQLITTSPVLALFDPSLPTTVTTDGSDFGIGAVLTQSHGTTERTVAFASRKFQIAKGSTLQQKKRPWCVFGRQKSGVPSSEAANLLFALTTVPCPRCFPQRVLNAQALARWSASLLCFNYSMKYKPGQDNVTADCLSRLPLSVTDDNQEQEPETVAVLSPEFAAVTVEELKSTCDACPILQQVKACIEKGWPRSVKSSAIAPYHRLWNELSVHDGYIIRGTHRVISPEALQSKFIQLAHTTHQRMHNKTAITHIAPLCPVDKLAIDVVGPLNNAPQGCRFAMTLIDYYSKWPEVVFAPDVTSANVVNFLSAAFS</sequence>
<evidence type="ECO:0000256" key="8">
    <source>
        <dbReference type="ARBA" id="ARBA00022918"/>
    </source>
</evidence>
<dbReference type="SUPFAM" id="SSF50630">
    <property type="entry name" value="Acid proteases"/>
    <property type="match status" value="1"/>
</dbReference>
<evidence type="ECO:0000313" key="12">
    <source>
        <dbReference type="Proteomes" id="UP000830375"/>
    </source>
</evidence>
<dbReference type="InterPro" id="IPR043128">
    <property type="entry name" value="Rev_trsase/Diguanyl_cyclase"/>
</dbReference>
<dbReference type="InterPro" id="IPR001969">
    <property type="entry name" value="Aspartic_peptidase_AS"/>
</dbReference>
<dbReference type="Gene3D" id="3.10.10.10">
    <property type="entry name" value="HIV Type 1 Reverse Transcriptase, subunit A, domain 1"/>
    <property type="match status" value="1"/>
</dbReference>
<feature type="domain" description="Reverse transcriptase/retrotransposon-derived protein RNase H-like" evidence="10">
    <location>
        <begin position="444"/>
        <end position="512"/>
    </location>
</feature>
<name>A0ABQ8M7C0_LABRO</name>
<dbReference type="Proteomes" id="UP000830375">
    <property type="component" value="Unassembled WGS sequence"/>
</dbReference>
<evidence type="ECO:0000256" key="6">
    <source>
        <dbReference type="ARBA" id="ARBA00022884"/>
    </source>
</evidence>
<dbReference type="PANTHER" id="PTHR37984:SF15">
    <property type="entry name" value="INTEGRASE CATALYTIC DOMAIN-CONTAINING PROTEIN"/>
    <property type="match status" value="1"/>
</dbReference>
<dbReference type="InterPro" id="IPR050951">
    <property type="entry name" value="Retrovirus_Pol_polyprotein"/>
</dbReference>
<gene>
    <name evidence="11" type="ORF">H4Q32_016721</name>
</gene>
<dbReference type="InterPro" id="IPR043502">
    <property type="entry name" value="DNA/RNA_pol_sf"/>
</dbReference>
<evidence type="ECO:0000256" key="5">
    <source>
        <dbReference type="ARBA" id="ARBA00022842"/>
    </source>
</evidence>
<dbReference type="EMBL" id="JACTAM010000012">
    <property type="protein sequence ID" value="KAI2658619.1"/>
    <property type="molecule type" value="Genomic_DNA"/>
</dbReference>
<dbReference type="Gene3D" id="3.30.70.270">
    <property type="match status" value="2"/>
</dbReference>
<keyword evidence="5" id="KW-0460">Magnesium</keyword>
<evidence type="ECO:0000256" key="3">
    <source>
        <dbReference type="ARBA" id="ARBA00022679"/>
    </source>
</evidence>
<feature type="domain" description="Reverse transcriptase" evidence="9">
    <location>
        <begin position="280"/>
        <end position="376"/>
    </location>
</feature>
<dbReference type="PANTHER" id="PTHR37984">
    <property type="entry name" value="PROTEIN CBG26694"/>
    <property type="match status" value="1"/>
</dbReference>
<accession>A0ABQ8M7C0</accession>
<reference evidence="11 12" key="1">
    <citation type="submission" date="2022-01" db="EMBL/GenBank/DDBJ databases">
        <title>A high-quality chromosome-level genome assembly of rohu carp, Labeo rohita.</title>
        <authorList>
            <person name="Arick M.A. II"/>
            <person name="Hsu C.-Y."/>
            <person name="Magbanua Z."/>
            <person name="Pechanova O."/>
            <person name="Grover C."/>
            <person name="Miller E."/>
            <person name="Thrash A."/>
            <person name="Ezzel L."/>
            <person name="Alam S."/>
            <person name="Benzie J."/>
            <person name="Hamilton M."/>
            <person name="Karsi A."/>
            <person name="Lawrence M.L."/>
            <person name="Peterson D.G."/>
        </authorList>
    </citation>
    <scope>NUCLEOTIDE SEQUENCE [LARGE SCALE GENOMIC DNA]</scope>
    <source>
        <strain evidence="12">BAU-BD-2019</strain>
        <tissue evidence="11">Blood</tissue>
    </source>
</reference>
<comment type="similarity">
    <text evidence="1">Belongs to the beta type-B retroviral polymerase family. HERV class-II K(HML-2) pol subfamily.</text>
</comment>
<keyword evidence="6" id="KW-0694">RNA-binding</keyword>
<dbReference type="SUPFAM" id="SSF56672">
    <property type="entry name" value="DNA/RNA polymerases"/>
    <property type="match status" value="1"/>
</dbReference>
<dbReference type="InterPro" id="IPR041577">
    <property type="entry name" value="RT_RNaseH_2"/>
</dbReference>
<dbReference type="Pfam" id="PF17919">
    <property type="entry name" value="RT_RNaseH_2"/>
    <property type="match status" value="1"/>
</dbReference>
<dbReference type="InterPro" id="IPR036397">
    <property type="entry name" value="RNaseH_sf"/>
</dbReference>
<keyword evidence="3" id="KW-0808">Transferase</keyword>
<keyword evidence="12" id="KW-1185">Reference proteome</keyword>
<dbReference type="EC" id="3.1.26.4" evidence="2"/>
<dbReference type="InterPro" id="IPR021109">
    <property type="entry name" value="Peptidase_aspartic_dom_sf"/>
</dbReference>
<dbReference type="CDD" id="cd01647">
    <property type="entry name" value="RT_LTR"/>
    <property type="match status" value="1"/>
</dbReference>
<proteinExistence type="inferred from homology"/>
<evidence type="ECO:0000256" key="7">
    <source>
        <dbReference type="ARBA" id="ARBA00022908"/>
    </source>
</evidence>
<comment type="caution">
    <text evidence="11">The sequence shown here is derived from an EMBL/GenBank/DDBJ whole genome shotgun (WGS) entry which is preliminary data.</text>
</comment>
<dbReference type="PROSITE" id="PS00141">
    <property type="entry name" value="ASP_PROTEASE"/>
    <property type="match status" value="1"/>
</dbReference>
<evidence type="ECO:0000259" key="10">
    <source>
        <dbReference type="Pfam" id="PF17919"/>
    </source>
</evidence>
<evidence type="ECO:0000256" key="4">
    <source>
        <dbReference type="ARBA" id="ARBA00022695"/>
    </source>
</evidence>
<dbReference type="Pfam" id="PF00078">
    <property type="entry name" value="RVT_1"/>
    <property type="match status" value="1"/>
</dbReference>
<protein>
    <recommendedName>
        <fullName evidence="2">ribonuclease H</fullName>
        <ecNumber evidence="2">3.1.26.4</ecNumber>
    </recommendedName>
</protein>
<evidence type="ECO:0000259" key="9">
    <source>
        <dbReference type="Pfam" id="PF00078"/>
    </source>
</evidence>
<keyword evidence="8" id="KW-0695">RNA-directed DNA polymerase</keyword>
<keyword evidence="4" id="KW-0548">Nucleotidyltransferase</keyword>
<evidence type="ECO:0000256" key="1">
    <source>
        <dbReference type="ARBA" id="ARBA00010879"/>
    </source>
</evidence>
<dbReference type="InterPro" id="IPR000477">
    <property type="entry name" value="RT_dom"/>
</dbReference>
<dbReference type="InterPro" id="IPR012337">
    <property type="entry name" value="RNaseH-like_sf"/>
</dbReference>
<dbReference type="SUPFAM" id="SSF53098">
    <property type="entry name" value="Ribonuclease H-like"/>
    <property type="match status" value="1"/>
</dbReference>
<evidence type="ECO:0000256" key="2">
    <source>
        <dbReference type="ARBA" id="ARBA00012180"/>
    </source>
</evidence>
<evidence type="ECO:0000313" key="11">
    <source>
        <dbReference type="EMBL" id="KAI2658619.1"/>
    </source>
</evidence>
<organism evidence="11 12">
    <name type="scientific">Labeo rohita</name>
    <name type="common">Indian major carp</name>
    <name type="synonym">Cyprinus rohita</name>
    <dbReference type="NCBI Taxonomy" id="84645"/>
    <lineage>
        <taxon>Eukaryota</taxon>
        <taxon>Metazoa</taxon>
        <taxon>Chordata</taxon>
        <taxon>Craniata</taxon>
        <taxon>Vertebrata</taxon>
        <taxon>Euteleostomi</taxon>
        <taxon>Actinopterygii</taxon>
        <taxon>Neopterygii</taxon>
        <taxon>Teleostei</taxon>
        <taxon>Ostariophysi</taxon>
        <taxon>Cypriniformes</taxon>
        <taxon>Cyprinidae</taxon>
        <taxon>Labeoninae</taxon>
        <taxon>Labeonini</taxon>
        <taxon>Labeo</taxon>
    </lineage>
</organism>
<keyword evidence="7" id="KW-0229">DNA integration</keyword>
<dbReference type="Gene3D" id="3.30.420.10">
    <property type="entry name" value="Ribonuclease H-like superfamily/Ribonuclease H"/>
    <property type="match status" value="1"/>
</dbReference>